<dbReference type="AlphaFoldDB" id="A0A813AGB9"/>
<evidence type="ECO:0000313" key="2">
    <source>
        <dbReference type="EMBL" id="CAE7864095.1"/>
    </source>
</evidence>
<comment type="caution">
    <text evidence="2">The sequence shown here is derived from an EMBL/GenBank/DDBJ whole genome shotgun (WGS) entry which is preliminary data.</text>
</comment>
<dbReference type="OrthoDB" id="481653at2759"/>
<sequence>MLEHIPKTKDELLQEMDVLAASLTGGLDSAPGEDRAEGDPEAEAPMLLQELRHLLPASCSFTSQRCDAECWM</sequence>
<organism evidence="2 3">
    <name type="scientific">Symbiodinium necroappetens</name>
    <dbReference type="NCBI Taxonomy" id="1628268"/>
    <lineage>
        <taxon>Eukaryota</taxon>
        <taxon>Sar</taxon>
        <taxon>Alveolata</taxon>
        <taxon>Dinophyceae</taxon>
        <taxon>Suessiales</taxon>
        <taxon>Symbiodiniaceae</taxon>
        <taxon>Symbiodinium</taxon>
    </lineage>
</organism>
<protein>
    <submittedName>
        <fullName evidence="2">ArsB protein</fullName>
    </submittedName>
</protein>
<evidence type="ECO:0000313" key="3">
    <source>
        <dbReference type="Proteomes" id="UP000601435"/>
    </source>
</evidence>
<keyword evidence="3" id="KW-1185">Reference proteome</keyword>
<evidence type="ECO:0000256" key="1">
    <source>
        <dbReference type="SAM" id="MobiDB-lite"/>
    </source>
</evidence>
<proteinExistence type="predicted"/>
<dbReference type="Proteomes" id="UP000601435">
    <property type="component" value="Unassembled WGS sequence"/>
</dbReference>
<reference evidence="2" key="1">
    <citation type="submission" date="2021-02" db="EMBL/GenBank/DDBJ databases">
        <authorList>
            <person name="Dougan E. K."/>
            <person name="Rhodes N."/>
            <person name="Thang M."/>
            <person name="Chan C."/>
        </authorList>
    </citation>
    <scope>NUCLEOTIDE SEQUENCE</scope>
</reference>
<accession>A0A813AGB9</accession>
<name>A0A813AGB9_9DINO</name>
<feature type="region of interest" description="Disordered" evidence="1">
    <location>
        <begin position="23"/>
        <end position="43"/>
    </location>
</feature>
<gene>
    <name evidence="2" type="primary">arsB</name>
    <name evidence="2" type="ORF">SNEC2469_LOCUS27496</name>
</gene>
<dbReference type="EMBL" id="CAJNJA010057973">
    <property type="protein sequence ID" value="CAE7864095.1"/>
    <property type="molecule type" value="Genomic_DNA"/>
</dbReference>